<evidence type="ECO:0000313" key="5">
    <source>
        <dbReference type="EMBL" id="TCK02281.1"/>
    </source>
</evidence>
<dbReference type="Proteomes" id="UP000294546">
    <property type="component" value="Unassembled WGS sequence"/>
</dbReference>
<keyword evidence="2 3" id="KW-0732">Signal</keyword>
<dbReference type="PANTHER" id="PTHR35936:SF17">
    <property type="entry name" value="ARGININE-BINDING EXTRACELLULAR PROTEIN ARTP"/>
    <property type="match status" value="1"/>
</dbReference>
<sequence>MSLKNRLSICALSLAIGLASTTSSADELDVGVTTTGIPFTFVDTQTQEPTGAMVDLAEAIAAKTGDSVNFQITAFSALIPALKTGRIDMISAGMFATEKRAEIVDFSDVVYAYGDAMFVAADDETPYTIDDLAGEVVGAQVGTTFADALRERGIFKEIKLYDSLPDIMRDVKLGRIKAGFGDKPIIAYQIEQNPGLGVRMVGTYQADKESPLALAISKDNPELLARVNQAIAEMKSSGELQEIFAKYGL</sequence>
<evidence type="ECO:0000256" key="1">
    <source>
        <dbReference type="ARBA" id="ARBA00010333"/>
    </source>
</evidence>
<dbReference type="CDD" id="cd13530">
    <property type="entry name" value="PBP2_peptides_like"/>
    <property type="match status" value="1"/>
</dbReference>
<dbReference type="RefSeq" id="WP_132298033.1">
    <property type="nucleotide sequence ID" value="NZ_SMFU01000015.1"/>
</dbReference>
<reference evidence="5 6" key="1">
    <citation type="submission" date="2019-03" db="EMBL/GenBank/DDBJ databases">
        <title>Genomic Encyclopedia of Archaeal and Bacterial Type Strains, Phase II (KMG-II): from individual species to whole genera.</title>
        <authorList>
            <person name="Goeker M."/>
        </authorList>
    </citation>
    <scope>NUCLEOTIDE SEQUENCE [LARGE SCALE GENOMIC DNA]</scope>
    <source>
        <strain evidence="5 6">DSM 27697</strain>
    </source>
</reference>
<dbReference type="SUPFAM" id="SSF53850">
    <property type="entry name" value="Periplasmic binding protein-like II"/>
    <property type="match status" value="1"/>
</dbReference>
<feature type="chain" id="PRO_5021031091" evidence="3">
    <location>
        <begin position="26"/>
        <end position="249"/>
    </location>
</feature>
<dbReference type="Gene3D" id="3.40.190.10">
    <property type="entry name" value="Periplasmic binding protein-like II"/>
    <property type="match status" value="2"/>
</dbReference>
<evidence type="ECO:0000256" key="2">
    <source>
        <dbReference type="ARBA" id="ARBA00022729"/>
    </source>
</evidence>
<keyword evidence="6" id="KW-1185">Reference proteome</keyword>
<comment type="caution">
    <text evidence="5">The sequence shown here is derived from an EMBL/GenBank/DDBJ whole genome shotgun (WGS) entry which is preliminary data.</text>
</comment>
<feature type="domain" description="Solute-binding protein family 3/N-terminal" evidence="4">
    <location>
        <begin position="27"/>
        <end position="249"/>
    </location>
</feature>
<comment type="similarity">
    <text evidence="1">Belongs to the bacterial solute-binding protein 3 family.</text>
</comment>
<dbReference type="SMART" id="SM00062">
    <property type="entry name" value="PBPb"/>
    <property type="match status" value="1"/>
</dbReference>
<dbReference type="Pfam" id="PF00497">
    <property type="entry name" value="SBP_bac_3"/>
    <property type="match status" value="1"/>
</dbReference>
<dbReference type="AlphaFoldDB" id="A0A4R1G6E2"/>
<name>A0A4R1G6E2_9GAMM</name>
<evidence type="ECO:0000256" key="3">
    <source>
        <dbReference type="SAM" id="SignalP"/>
    </source>
</evidence>
<dbReference type="OrthoDB" id="9768183at2"/>
<accession>A0A4R1G6E2</accession>
<feature type="signal peptide" evidence="3">
    <location>
        <begin position="1"/>
        <end position="25"/>
    </location>
</feature>
<evidence type="ECO:0000313" key="6">
    <source>
        <dbReference type="Proteomes" id="UP000294546"/>
    </source>
</evidence>
<proteinExistence type="inferred from homology"/>
<dbReference type="InterPro" id="IPR001638">
    <property type="entry name" value="Solute-binding_3/MltF_N"/>
</dbReference>
<organism evidence="5 6">
    <name type="scientific">Marinobacterium mangrovicola</name>
    <dbReference type="NCBI Taxonomy" id="1476959"/>
    <lineage>
        <taxon>Bacteria</taxon>
        <taxon>Pseudomonadati</taxon>
        <taxon>Pseudomonadota</taxon>
        <taxon>Gammaproteobacteria</taxon>
        <taxon>Oceanospirillales</taxon>
        <taxon>Oceanospirillaceae</taxon>
        <taxon>Marinobacterium</taxon>
    </lineage>
</organism>
<evidence type="ECO:0000259" key="4">
    <source>
        <dbReference type="SMART" id="SM00062"/>
    </source>
</evidence>
<dbReference type="EMBL" id="SMFU01000015">
    <property type="protein sequence ID" value="TCK02281.1"/>
    <property type="molecule type" value="Genomic_DNA"/>
</dbReference>
<dbReference type="PANTHER" id="PTHR35936">
    <property type="entry name" value="MEMBRANE-BOUND LYTIC MUREIN TRANSGLYCOSYLASE F"/>
    <property type="match status" value="1"/>
</dbReference>
<gene>
    <name evidence="5" type="ORF">CLV83_4463</name>
</gene>
<protein>
    <submittedName>
        <fullName evidence="5">Amino acid ABC transporter substrate-binding protein (PAAT family)</fullName>
    </submittedName>
</protein>